<evidence type="ECO:0000313" key="3">
    <source>
        <dbReference type="Proteomes" id="UP000797356"/>
    </source>
</evidence>
<dbReference type="Proteomes" id="UP000797356">
    <property type="component" value="Chromosome 3"/>
</dbReference>
<feature type="compositionally biased region" description="Basic and acidic residues" evidence="1">
    <location>
        <begin position="43"/>
        <end position="61"/>
    </location>
</feature>
<gene>
    <name evidence="2" type="ORF">COCNU_03G002480</name>
</gene>
<feature type="region of interest" description="Disordered" evidence="1">
    <location>
        <begin position="43"/>
        <end position="72"/>
    </location>
</feature>
<protein>
    <submittedName>
        <fullName evidence="2">Uncharacterized protein</fullName>
    </submittedName>
</protein>
<evidence type="ECO:0000256" key="1">
    <source>
        <dbReference type="SAM" id="MobiDB-lite"/>
    </source>
</evidence>
<keyword evidence="3" id="KW-1185">Reference proteome</keyword>
<reference evidence="2" key="2">
    <citation type="submission" date="2019-07" db="EMBL/GenBank/DDBJ databases">
        <authorList>
            <person name="Yang Y."/>
            <person name="Bocs S."/>
            <person name="Baudouin L."/>
        </authorList>
    </citation>
    <scope>NUCLEOTIDE SEQUENCE</scope>
    <source>
        <tissue evidence="2">Spear leaf of Hainan Tall coconut</tissue>
    </source>
</reference>
<sequence length="126" mass="14009">MAVWGGGDIQRRSRQSWAAWILGPEGQRMKLVEGIRMENMKREETERKELASDGQHLEQSEQRGTGRGRDRGHTWCNRLSSTICRLSSFVSTMEEAEELATALVTVSGPASGLPRPVLGAVKAERD</sequence>
<organism evidence="2 3">
    <name type="scientific">Cocos nucifera</name>
    <name type="common">Coconut palm</name>
    <dbReference type="NCBI Taxonomy" id="13894"/>
    <lineage>
        <taxon>Eukaryota</taxon>
        <taxon>Viridiplantae</taxon>
        <taxon>Streptophyta</taxon>
        <taxon>Embryophyta</taxon>
        <taxon>Tracheophyta</taxon>
        <taxon>Spermatophyta</taxon>
        <taxon>Magnoliopsida</taxon>
        <taxon>Liliopsida</taxon>
        <taxon>Arecaceae</taxon>
        <taxon>Arecoideae</taxon>
        <taxon>Cocoseae</taxon>
        <taxon>Attaleinae</taxon>
        <taxon>Cocos</taxon>
    </lineage>
</organism>
<dbReference type="AlphaFoldDB" id="A0A8K0I256"/>
<name>A0A8K0I256_COCNU</name>
<accession>A0A8K0I256</accession>
<comment type="caution">
    <text evidence="2">The sequence shown here is derived from an EMBL/GenBank/DDBJ whole genome shotgun (WGS) entry which is preliminary data.</text>
</comment>
<proteinExistence type="predicted"/>
<evidence type="ECO:0000313" key="2">
    <source>
        <dbReference type="EMBL" id="KAG1334129.1"/>
    </source>
</evidence>
<dbReference type="EMBL" id="CM017874">
    <property type="protein sequence ID" value="KAG1334129.1"/>
    <property type="molecule type" value="Genomic_DNA"/>
</dbReference>
<reference evidence="2" key="1">
    <citation type="journal article" date="2017" name="Gigascience">
        <title>The genome draft of coconut (Cocos nucifera).</title>
        <authorList>
            <person name="Xiao Y."/>
            <person name="Xu P."/>
            <person name="Fan H."/>
            <person name="Baudouin L."/>
            <person name="Xia W."/>
            <person name="Bocs S."/>
            <person name="Xu J."/>
            <person name="Li Q."/>
            <person name="Guo A."/>
            <person name="Zhou L."/>
            <person name="Li J."/>
            <person name="Wu Y."/>
            <person name="Ma Z."/>
            <person name="Armero A."/>
            <person name="Issali A.E."/>
            <person name="Liu N."/>
            <person name="Peng M."/>
            <person name="Yang Y."/>
        </authorList>
    </citation>
    <scope>NUCLEOTIDE SEQUENCE</scope>
    <source>
        <tissue evidence="2">Spear leaf of Hainan Tall coconut</tissue>
    </source>
</reference>